<sequence>MSQHEDIEEEYLTCYICYDVFTEPKTLTCLHRFCEKCLHGYLVGLSESARKNGFPCPVCREINPSPNPKRPAADWASLIRTDFHLKNLIKALKVKAYSKGQGGRSKEALHPCDLHAEKELDLYCVDCSSSICHLCAGISHRGCSQVITLTEAAADRRATAELQQRHLANRLGRLSQLRAEIDITVESLSTQRSQAETSIRQSSQAAIAAVRRRETELVEELARKFQSLRGDVAKRLVAVDNKMTGCQQVLETMSGKMKSSSDADLVHSMSSLLKEDLLDADEHKMDSILLRLKNIRLEHRPSPNTSVNLGQVSLNPGTPQTHPKQPTPSTSPGNRSLNRPPVPPRRARSQTLATMETEHVIETTPVRLRTISGKFREDQHSPKLRDILVLPEEKIVLATDWANQCIKAFHERRDKDSRLSLGGKPWCLTRLSDTAVAVSLPVSTQICVVKVTPRLMLQSSFFAQKRYSGLAALSADILVASGGSDPPCVDIINLGGEVLRSFSSDGTTGGQLFAYPGYITMMPDKHHFLVSDRRKGALFCLDTSGHMKSVFRPQGNMGLREPNGVATDKDGAVYLAETRGVLKVIFQGKVVRALLRDSDGVEDPRGLAIGADGLLYVTSHEENIVVFKIPSSR</sequence>
<evidence type="ECO:0000256" key="2">
    <source>
        <dbReference type="ARBA" id="ARBA00022723"/>
    </source>
</evidence>
<dbReference type="PROSITE" id="PS50089">
    <property type="entry name" value="ZF_RING_2"/>
    <property type="match status" value="1"/>
</dbReference>
<dbReference type="GO" id="GO:0060340">
    <property type="term" value="P:positive regulation of type I interferon-mediated signaling pathway"/>
    <property type="evidence" value="ECO:0007669"/>
    <property type="project" value="TreeGrafter"/>
</dbReference>
<protein>
    <submittedName>
        <fullName evidence="9">Uncharacterized protein</fullName>
    </submittedName>
</protein>
<dbReference type="InterPro" id="IPR013083">
    <property type="entry name" value="Znf_RING/FYVE/PHD"/>
</dbReference>
<organism evidence="9 10">
    <name type="scientific">Littorina saxatilis</name>
    <dbReference type="NCBI Taxonomy" id="31220"/>
    <lineage>
        <taxon>Eukaryota</taxon>
        <taxon>Metazoa</taxon>
        <taxon>Spiralia</taxon>
        <taxon>Lophotrochozoa</taxon>
        <taxon>Mollusca</taxon>
        <taxon>Gastropoda</taxon>
        <taxon>Caenogastropoda</taxon>
        <taxon>Littorinimorpha</taxon>
        <taxon>Littorinoidea</taxon>
        <taxon>Littorinidae</taxon>
        <taxon>Littorina</taxon>
    </lineage>
</organism>
<evidence type="ECO:0000313" key="10">
    <source>
        <dbReference type="Proteomes" id="UP001374579"/>
    </source>
</evidence>
<dbReference type="Gene3D" id="3.30.160.60">
    <property type="entry name" value="Classic Zinc Finger"/>
    <property type="match status" value="1"/>
</dbReference>
<keyword evidence="10" id="KW-1185">Reference proteome</keyword>
<name>A0AAN9BQD3_9CAEN</name>
<evidence type="ECO:0000259" key="8">
    <source>
        <dbReference type="PROSITE" id="PS50119"/>
    </source>
</evidence>
<keyword evidence="2" id="KW-0479">Metal-binding</keyword>
<feature type="domain" description="B box-type" evidence="8">
    <location>
        <begin position="107"/>
        <end position="141"/>
    </location>
</feature>
<dbReference type="GO" id="GO:0005654">
    <property type="term" value="C:nucleoplasm"/>
    <property type="evidence" value="ECO:0007669"/>
    <property type="project" value="TreeGrafter"/>
</dbReference>
<dbReference type="InterPro" id="IPR000315">
    <property type="entry name" value="Znf_B-box"/>
</dbReference>
<dbReference type="Proteomes" id="UP001374579">
    <property type="component" value="Unassembled WGS sequence"/>
</dbReference>
<keyword evidence="1" id="KW-0597">Phosphoprotein</keyword>
<dbReference type="Pfam" id="PF00643">
    <property type="entry name" value="zf-B_box"/>
    <property type="match status" value="1"/>
</dbReference>
<evidence type="ECO:0000256" key="6">
    <source>
        <dbReference type="SAM" id="MobiDB-lite"/>
    </source>
</evidence>
<dbReference type="InterPro" id="IPR027370">
    <property type="entry name" value="Znf-RING_euk"/>
</dbReference>
<dbReference type="PROSITE" id="PS00518">
    <property type="entry name" value="ZF_RING_1"/>
    <property type="match status" value="1"/>
</dbReference>
<dbReference type="InterPro" id="IPR017907">
    <property type="entry name" value="Znf_RING_CS"/>
</dbReference>
<dbReference type="PANTHER" id="PTHR25462">
    <property type="entry name" value="BONUS, ISOFORM C-RELATED"/>
    <property type="match status" value="1"/>
</dbReference>
<accession>A0AAN9BQD3</accession>
<dbReference type="InterPro" id="IPR011042">
    <property type="entry name" value="6-blade_b-propeller_TolB-like"/>
</dbReference>
<dbReference type="Pfam" id="PF13445">
    <property type="entry name" value="zf-RING_UBOX"/>
    <property type="match status" value="1"/>
</dbReference>
<keyword evidence="3 5" id="KW-0863">Zinc-finger</keyword>
<evidence type="ECO:0000256" key="4">
    <source>
        <dbReference type="ARBA" id="ARBA00022833"/>
    </source>
</evidence>
<dbReference type="SUPFAM" id="SSF57850">
    <property type="entry name" value="RING/U-box"/>
    <property type="match status" value="1"/>
</dbReference>
<dbReference type="Gene3D" id="3.30.40.10">
    <property type="entry name" value="Zinc/RING finger domain, C3HC4 (zinc finger)"/>
    <property type="match status" value="1"/>
</dbReference>
<dbReference type="InterPro" id="IPR047153">
    <property type="entry name" value="TRIM45/56/19-like"/>
</dbReference>
<feature type="region of interest" description="Disordered" evidence="6">
    <location>
        <begin position="300"/>
        <end position="356"/>
    </location>
</feature>
<evidence type="ECO:0000259" key="7">
    <source>
        <dbReference type="PROSITE" id="PS50089"/>
    </source>
</evidence>
<dbReference type="AlphaFoldDB" id="A0AAN9BQD3"/>
<dbReference type="InterPro" id="IPR001841">
    <property type="entry name" value="Znf_RING"/>
</dbReference>
<feature type="compositionally biased region" description="Polar residues" evidence="6">
    <location>
        <begin position="302"/>
        <end position="337"/>
    </location>
</feature>
<dbReference type="PANTHER" id="PTHR25462:SF299">
    <property type="entry name" value="E3 UBIQUITIN-PROTEIN LIGASE TRIM56"/>
    <property type="match status" value="1"/>
</dbReference>
<reference evidence="9 10" key="1">
    <citation type="submission" date="2024-02" db="EMBL/GenBank/DDBJ databases">
        <title>Chromosome-scale genome assembly of the rough periwinkle Littorina saxatilis.</title>
        <authorList>
            <person name="De Jode A."/>
            <person name="Faria R."/>
            <person name="Formenti G."/>
            <person name="Sims Y."/>
            <person name="Smith T.P."/>
            <person name="Tracey A."/>
            <person name="Wood J.M.D."/>
            <person name="Zagrodzka Z.B."/>
            <person name="Johannesson K."/>
            <person name="Butlin R.K."/>
            <person name="Leder E.H."/>
        </authorList>
    </citation>
    <scope>NUCLEOTIDE SEQUENCE [LARGE SCALE GENOMIC DNA]</scope>
    <source>
        <strain evidence="9">Snail1</strain>
        <tissue evidence="9">Muscle</tissue>
    </source>
</reference>
<evidence type="ECO:0000256" key="5">
    <source>
        <dbReference type="PROSITE-ProRule" id="PRU00024"/>
    </source>
</evidence>
<dbReference type="EMBL" id="JBAMIC010000003">
    <property type="protein sequence ID" value="KAK7109752.1"/>
    <property type="molecule type" value="Genomic_DNA"/>
</dbReference>
<dbReference type="GO" id="GO:0008270">
    <property type="term" value="F:zinc ion binding"/>
    <property type="evidence" value="ECO:0007669"/>
    <property type="project" value="UniProtKB-KW"/>
</dbReference>
<dbReference type="SUPFAM" id="SSF101898">
    <property type="entry name" value="NHL repeat"/>
    <property type="match status" value="1"/>
</dbReference>
<feature type="domain" description="RING-type" evidence="7">
    <location>
        <begin position="14"/>
        <end position="60"/>
    </location>
</feature>
<evidence type="ECO:0000256" key="1">
    <source>
        <dbReference type="ARBA" id="ARBA00022553"/>
    </source>
</evidence>
<proteinExistence type="predicted"/>
<dbReference type="SUPFAM" id="SSF57845">
    <property type="entry name" value="B-box zinc-binding domain"/>
    <property type="match status" value="1"/>
</dbReference>
<evidence type="ECO:0000256" key="3">
    <source>
        <dbReference type="ARBA" id="ARBA00022771"/>
    </source>
</evidence>
<dbReference type="PROSITE" id="PS50119">
    <property type="entry name" value="ZF_BBOX"/>
    <property type="match status" value="1"/>
</dbReference>
<dbReference type="Gene3D" id="2.120.10.30">
    <property type="entry name" value="TolB, C-terminal domain"/>
    <property type="match status" value="1"/>
</dbReference>
<keyword evidence="4" id="KW-0862">Zinc</keyword>
<dbReference type="SMART" id="SM00184">
    <property type="entry name" value="RING"/>
    <property type="match status" value="1"/>
</dbReference>
<gene>
    <name evidence="9" type="ORF">V1264_013740</name>
</gene>
<comment type="caution">
    <text evidence="9">The sequence shown here is derived from an EMBL/GenBank/DDBJ whole genome shotgun (WGS) entry which is preliminary data.</text>
</comment>
<dbReference type="GO" id="GO:0061630">
    <property type="term" value="F:ubiquitin protein ligase activity"/>
    <property type="evidence" value="ECO:0007669"/>
    <property type="project" value="TreeGrafter"/>
</dbReference>
<dbReference type="GO" id="GO:0045087">
    <property type="term" value="P:innate immune response"/>
    <property type="evidence" value="ECO:0007669"/>
    <property type="project" value="TreeGrafter"/>
</dbReference>
<evidence type="ECO:0000313" key="9">
    <source>
        <dbReference type="EMBL" id="KAK7109752.1"/>
    </source>
</evidence>